<evidence type="ECO:0000313" key="1">
    <source>
        <dbReference type="EMBL" id="SFC41164.1"/>
    </source>
</evidence>
<dbReference type="Proteomes" id="UP000198940">
    <property type="component" value="Unassembled WGS sequence"/>
</dbReference>
<evidence type="ECO:0000313" key="3">
    <source>
        <dbReference type="Proteomes" id="UP000184031"/>
    </source>
</evidence>
<dbReference type="EMBL" id="FOKU01000010">
    <property type="protein sequence ID" value="SFC41164.1"/>
    <property type="molecule type" value="Genomic_DNA"/>
</dbReference>
<keyword evidence="2" id="KW-0808">Transferase</keyword>
<reference evidence="2 3" key="1">
    <citation type="submission" date="2016-11" db="EMBL/GenBank/DDBJ databases">
        <authorList>
            <person name="Varghese N."/>
            <person name="Submissions S."/>
        </authorList>
    </citation>
    <scope>NUCLEOTIDE SEQUENCE [LARGE SCALE GENOMIC DNA]</scope>
    <source>
        <strain evidence="2 3">CGMCC 1.12174</strain>
        <strain evidence="1 4">DSM 26351</strain>
    </source>
</reference>
<organism evidence="2 3">
    <name type="scientific">Flagellimonas taeanensis</name>
    <dbReference type="NCBI Taxonomy" id="1005926"/>
    <lineage>
        <taxon>Bacteria</taxon>
        <taxon>Pseudomonadati</taxon>
        <taxon>Bacteroidota</taxon>
        <taxon>Flavobacteriia</taxon>
        <taxon>Flavobacteriales</taxon>
        <taxon>Flavobacteriaceae</taxon>
        <taxon>Flagellimonas</taxon>
    </lineage>
</organism>
<accession>A0A1M7BI07</accession>
<proteinExistence type="predicted"/>
<dbReference type="InterPro" id="IPR014942">
    <property type="entry name" value="AbiEii"/>
</dbReference>
<protein>
    <submittedName>
        <fullName evidence="2">Nucleotidyl transferase AbiEii toxin, Type IV TA system</fullName>
    </submittedName>
</protein>
<comment type="caution">
    <text evidence="2">The sequence shown here is derived from an EMBL/GenBank/DDBJ whole genome shotgun (WGS) entry which is preliminary data.</text>
</comment>
<dbReference type="GO" id="GO:0016740">
    <property type="term" value="F:transferase activity"/>
    <property type="evidence" value="ECO:0007669"/>
    <property type="project" value="UniProtKB-KW"/>
</dbReference>
<evidence type="ECO:0000313" key="2">
    <source>
        <dbReference type="EMBL" id="SHL54516.1"/>
    </source>
</evidence>
<keyword evidence="4" id="KW-1185">Reference proteome</keyword>
<dbReference type="Gene3D" id="3.10.450.620">
    <property type="entry name" value="JHP933, nucleotidyltransferase-like core domain"/>
    <property type="match status" value="1"/>
</dbReference>
<dbReference type="Pfam" id="PF08843">
    <property type="entry name" value="AbiEii"/>
    <property type="match status" value="1"/>
</dbReference>
<name>A0A1M7BI07_9FLAO</name>
<dbReference type="STRING" id="1055723.SAMN05216293_3733"/>
<dbReference type="Proteomes" id="UP000184031">
    <property type="component" value="Unassembled WGS sequence"/>
</dbReference>
<gene>
    <name evidence="1" type="ORF">SAMN04487891_110171</name>
    <name evidence="2" type="ORF">SAMN05216293_3733</name>
</gene>
<dbReference type="EMBL" id="FRAT01000011">
    <property type="protein sequence ID" value="SHL54516.1"/>
    <property type="molecule type" value="Genomic_DNA"/>
</dbReference>
<dbReference type="RefSeq" id="WP_072882386.1">
    <property type="nucleotide sequence ID" value="NZ_FOKU01000010.1"/>
</dbReference>
<dbReference type="AlphaFoldDB" id="A0A1M7BI07"/>
<dbReference type="OrthoDB" id="9780929at2"/>
<evidence type="ECO:0000313" key="4">
    <source>
        <dbReference type="Proteomes" id="UP000198940"/>
    </source>
</evidence>
<sequence length="345" mass="40307">MDKTTFYNIPKEDKLAIYQNVGNRTGVPDFAVEKDWWVVHTLRTIFEMGIGEHLVFKGGTSLSKAWKLIERFSEDIDLAVDRGFFGYSGELSKKQLTKLRKETSSYISGEFYPELQERFKENGFNDVGFNIVPAESSDQDPRIIEIYYPHITKSPGYIQPRVQVEIGCRSLREPFSPKPISSFVDEQYPDAEFMEPPVMVPSVTPERTFLEKLFLLHEEFQRPKEKIRVDRLSRHLYDIYQLAKTEFATNAIHYIGLYETIVSHRYVFTRLGGVDYNLHQPQTIRPIPPSDLEEAWQADYRTMQEQMIYGDSPTYKDLIQGIHGFLEKMNALDWKMKMEFSPPKK</sequence>